<reference evidence="6" key="1">
    <citation type="submission" date="2018-05" db="EMBL/GenBank/DDBJ databases">
        <authorList>
            <person name="Cea G.-C."/>
            <person name="William W."/>
        </authorList>
    </citation>
    <scope>NUCLEOTIDE SEQUENCE [LARGE SCALE GENOMIC DNA]</scope>
    <source>
        <strain evidence="6">DB21MT 5</strain>
    </source>
</reference>
<feature type="chain" id="PRO_5016409579" description="Pilus assembly protein FimV" evidence="4">
    <location>
        <begin position="24"/>
        <end position="715"/>
    </location>
</feature>
<feature type="compositionally biased region" description="Polar residues" evidence="2">
    <location>
        <begin position="504"/>
        <end position="513"/>
    </location>
</feature>
<dbReference type="KEGG" id="mya:MORIYA_0116"/>
<dbReference type="NCBIfam" id="TIGR03504">
    <property type="entry name" value="FimV_Cterm"/>
    <property type="match status" value="1"/>
</dbReference>
<gene>
    <name evidence="5" type="ORF">MORIYA_0116</name>
</gene>
<sequence length="715" mass="77379">MISGLSKLKWVVLFLLMPMASIAANSNGFVLQLKGPEVHTPSSPGRYGPVVKADTLWSVATATRPNNSLSLYKTMAAILALNPHAFLGGDINKMIDGSILKIPSAAEIQATDGSKLKRLLTKKANSTAANKPASSNSKTIPKNKPDRNKLTLLQGELSASNEHLLLSSETNRRLKLQLESIRMELAELKEQMVMDNQLKADLKALIEQQNAQISEQQVTIDEAKQQAALEAESQNNGWLIGGVSGLFSLLSLIWLALWLKNRHDQKHNIEDNAMFDTDNTVDELRDYLNADNYSSDPAVDSAMPKEAQVAEDKPNNEINTLAEPNFNLQMQQEATSFTEAPDNSSAEHIVTQSAAPIVADVIEQAPIMPELNVNDNDFSDIDLTLDDESTSFENDSVTPDLSWREELDEPSLIPEQPKNKTQTLDEDLAEVDSMLEQFKLSKAQAPDVDSNSLDDVDVMATSSSEAAPESPPVVDDEFVNMDDIESILAEAELEADVQAGAEEVSNNEPQVPAQNEAVAMDDIDSLLASAGADAPAKDTAADNDEQPQAHGQTVDEMLAELDGTANKAPEVAKPPASNDEPVDAIEAMLAEYSPNAFSEAPSEQAPIDVAAAQAEEFIDIDKLLNEASQQPASIADEPYDKVKLDVGLDEYSNTLLDSNTVVIDDETNRVSAQLDLARAYLEIEDKDGAKSILEPLAGAGDASQQAEVNTLLSRL</sequence>
<dbReference type="Proteomes" id="UP000250163">
    <property type="component" value="Chromosome MORIYA"/>
</dbReference>
<dbReference type="Gene3D" id="1.20.58.2200">
    <property type="match status" value="1"/>
</dbReference>
<feature type="signal peptide" evidence="4">
    <location>
        <begin position="1"/>
        <end position="23"/>
    </location>
</feature>
<keyword evidence="3" id="KW-0472">Membrane</keyword>
<keyword evidence="1" id="KW-0175">Coiled coil</keyword>
<name>A0A330LI58_9GAMM</name>
<feature type="region of interest" description="Disordered" evidence="2">
    <location>
        <begin position="385"/>
        <end position="424"/>
    </location>
</feature>
<organism evidence="5 6">
    <name type="scientific">Moritella yayanosii</name>
    <dbReference type="NCBI Taxonomy" id="69539"/>
    <lineage>
        <taxon>Bacteria</taxon>
        <taxon>Pseudomonadati</taxon>
        <taxon>Pseudomonadota</taxon>
        <taxon>Gammaproteobacteria</taxon>
        <taxon>Alteromonadales</taxon>
        <taxon>Moritellaceae</taxon>
        <taxon>Moritella</taxon>
    </lineage>
</organism>
<proteinExistence type="predicted"/>
<evidence type="ECO:0008006" key="7">
    <source>
        <dbReference type="Google" id="ProtNLM"/>
    </source>
</evidence>
<keyword evidence="4" id="KW-0732">Signal</keyword>
<feature type="compositionally biased region" description="Low complexity" evidence="2">
    <location>
        <begin position="525"/>
        <end position="534"/>
    </location>
</feature>
<keyword evidence="6" id="KW-1185">Reference proteome</keyword>
<dbReference type="InterPro" id="IPR038440">
    <property type="entry name" value="FimV_C_sf"/>
</dbReference>
<feature type="coiled-coil region" evidence="1">
    <location>
        <begin position="171"/>
        <end position="226"/>
    </location>
</feature>
<feature type="compositionally biased region" description="Polar residues" evidence="2">
    <location>
        <begin position="124"/>
        <end position="140"/>
    </location>
</feature>
<evidence type="ECO:0000256" key="3">
    <source>
        <dbReference type="SAM" id="Phobius"/>
    </source>
</evidence>
<feature type="transmembrane region" description="Helical" evidence="3">
    <location>
        <begin position="238"/>
        <end position="259"/>
    </location>
</feature>
<dbReference type="NCBIfam" id="TIGR03505">
    <property type="entry name" value="FimV_core"/>
    <property type="match status" value="1"/>
</dbReference>
<keyword evidence="3" id="KW-1133">Transmembrane helix</keyword>
<evidence type="ECO:0000313" key="5">
    <source>
        <dbReference type="EMBL" id="SQD76594.1"/>
    </source>
</evidence>
<feature type="region of interest" description="Disordered" evidence="2">
    <location>
        <begin position="124"/>
        <end position="146"/>
    </location>
</feature>
<evidence type="ECO:0000256" key="2">
    <source>
        <dbReference type="SAM" id="MobiDB-lite"/>
    </source>
</evidence>
<dbReference type="InterPro" id="IPR020011">
    <property type="entry name" value="FimV_C"/>
</dbReference>
<evidence type="ECO:0000256" key="4">
    <source>
        <dbReference type="SAM" id="SignalP"/>
    </source>
</evidence>
<dbReference type="OrthoDB" id="5298707at2"/>
<evidence type="ECO:0000313" key="6">
    <source>
        <dbReference type="Proteomes" id="UP000250163"/>
    </source>
</evidence>
<accession>A0A330LI58</accession>
<dbReference type="EMBL" id="LS483250">
    <property type="protein sequence ID" value="SQD76594.1"/>
    <property type="molecule type" value="Genomic_DNA"/>
</dbReference>
<dbReference type="AlphaFoldDB" id="A0A330LI58"/>
<feature type="region of interest" description="Disordered" evidence="2">
    <location>
        <begin position="498"/>
        <end position="560"/>
    </location>
</feature>
<evidence type="ECO:0000256" key="1">
    <source>
        <dbReference type="SAM" id="Coils"/>
    </source>
</evidence>
<protein>
    <recommendedName>
        <fullName evidence="7">Pilus assembly protein FimV</fullName>
    </recommendedName>
</protein>
<dbReference type="InterPro" id="IPR020012">
    <property type="entry name" value="LysM_FimV"/>
</dbReference>
<dbReference type="RefSeq" id="WP_112711790.1">
    <property type="nucleotide sequence ID" value="NZ_LS483250.1"/>
</dbReference>
<keyword evidence="3" id="KW-0812">Transmembrane</keyword>